<name>A0A1J1II75_9DIPT</name>
<evidence type="ECO:0000256" key="10">
    <source>
        <dbReference type="ARBA" id="ARBA00023002"/>
    </source>
</evidence>
<dbReference type="OrthoDB" id="1470350at2759"/>
<dbReference type="PANTHER" id="PTHR24291:SF189">
    <property type="entry name" value="CYTOCHROME P450 4C3-RELATED"/>
    <property type="match status" value="1"/>
</dbReference>
<dbReference type="AlphaFoldDB" id="A0A1J1II75"/>
<evidence type="ECO:0000256" key="15">
    <source>
        <dbReference type="RuleBase" id="RU000461"/>
    </source>
</evidence>
<dbReference type="PRINTS" id="PR00463">
    <property type="entry name" value="EP450I"/>
</dbReference>
<dbReference type="GO" id="GO:0016705">
    <property type="term" value="F:oxidoreductase activity, acting on paired donors, with incorporation or reduction of molecular oxygen"/>
    <property type="evidence" value="ECO:0007669"/>
    <property type="project" value="InterPro"/>
</dbReference>
<comment type="cofactor">
    <cofactor evidence="1 14">
        <name>heme</name>
        <dbReference type="ChEBI" id="CHEBI:30413"/>
    </cofactor>
</comment>
<feature type="binding site" description="axial binding residue" evidence="14">
    <location>
        <position position="350"/>
    </location>
    <ligand>
        <name>heme</name>
        <dbReference type="ChEBI" id="CHEBI:30413"/>
    </ligand>
    <ligandPart>
        <name>Fe</name>
        <dbReference type="ChEBI" id="CHEBI:18248"/>
    </ligandPart>
</feature>
<comment type="subcellular location">
    <subcellularLocation>
        <location evidence="4">Endoplasmic reticulum membrane</location>
        <topology evidence="4">Peripheral membrane protein</topology>
    </subcellularLocation>
    <subcellularLocation>
        <location evidence="3">Microsome membrane</location>
        <topology evidence="3">Peripheral membrane protein</topology>
    </subcellularLocation>
</comment>
<evidence type="ECO:0000256" key="8">
    <source>
        <dbReference type="ARBA" id="ARBA00022824"/>
    </source>
</evidence>
<evidence type="ECO:0000256" key="1">
    <source>
        <dbReference type="ARBA" id="ARBA00001971"/>
    </source>
</evidence>
<keyword evidence="10 15" id="KW-0560">Oxidoreductase</keyword>
<keyword evidence="13" id="KW-0472">Membrane</keyword>
<dbReference type="GO" id="GO:0020037">
    <property type="term" value="F:heme binding"/>
    <property type="evidence" value="ECO:0007669"/>
    <property type="project" value="InterPro"/>
</dbReference>
<evidence type="ECO:0000256" key="14">
    <source>
        <dbReference type="PIRSR" id="PIRSR602401-1"/>
    </source>
</evidence>
<keyword evidence="12 15" id="KW-0503">Monooxygenase</keyword>
<evidence type="ECO:0000256" key="13">
    <source>
        <dbReference type="ARBA" id="ARBA00023136"/>
    </source>
</evidence>
<dbReference type="Proteomes" id="UP000183832">
    <property type="component" value="Unassembled WGS sequence"/>
</dbReference>
<evidence type="ECO:0000256" key="4">
    <source>
        <dbReference type="ARBA" id="ARBA00004406"/>
    </source>
</evidence>
<dbReference type="GO" id="GO:0004497">
    <property type="term" value="F:monooxygenase activity"/>
    <property type="evidence" value="ECO:0007669"/>
    <property type="project" value="UniProtKB-KW"/>
</dbReference>
<dbReference type="SUPFAM" id="SSF48264">
    <property type="entry name" value="Cytochrome P450"/>
    <property type="match status" value="1"/>
</dbReference>
<dbReference type="Gene3D" id="1.10.630.10">
    <property type="entry name" value="Cytochrome P450"/>
    <property type="match status" value="1"/>
</dbReference>
<keyword evidence="9" id="KW-0492">Microsome</keyword>
<keyword evidence="6 14" id="KW-0349">Heme</keyword>
<dbReference type="InterPro" id="IPR002401">
    <property type="entry name" value="Cyt_P450_E_grp-I"/>
</dbReference>
<dbReference type="PANTHER" id="PTHR24291">
    <property type="entry name" value="CYTOCHROME P450 FAMILY 4"/>
    <property type="match status" value="1"/>
</dbReference>
<keyword evidence="11 14" id="KW-0408">Iron</keyword>
<dbReference type="Pfam" id="PF00067">
    <property type="entry name" value="p450"/>
    <property type="match status" value="1"/>
</dbReference>
<dbReference type="InterPro" id="IPR050196">
    <property type="entry name" value="Cytochrome_P450_Monoox"/>
</dbReference>
<evidence type="ECO:0000256" key="9">
    <source>
        <dbReference type="ARBA" id="ARBA00022848"/>
    </source>
</evidence>
<comment type="function">
    <text evidence="2">May be involved in the metabolism of insect hormones and in the breakdown of synthetic insecticides.</text>
</comment>
<evidence type="ECO:0000256" key="12">
    <source>
        <dbReference type="ARBA" id="ARBA00023033"/>
    </source>
</evidence>
<dbReference type="GO" id="GO:0005506">
    <property type="term" value="F:iron ion binding"/>
    <property type="evidence" value="ECO:0007669"/>
    <property type="project" value="InterPro"/>
</dbReference>
<accession>A0A1J1II75</accession>
<dbReference type="GO" id="GO:0005789">
    <property type="term" value="C:endoplasmic reticulum membrane"/>
    <property type="evidence" value="ECO:0007669"/>
    <property type="project" value="UniProtKB-SubCell"/>
</dbReference>
<keyword evidence="8" id="KW-0256">Endoplasmic reticulum</keyword>
<evidence type="ECO:0000256" key="11">
    <source>
        <dbReference type="ARBA" id="ARBA00023004"/>
    </source>
</evidence>
<reference evidence="16 17" key="1">
    <citation type="submission" date="2015-04" db="EMBL/GenBank/DDBJ databases">
        <authorList>
            <person name="Syromyatnikov M.Y."/>
            <person name="Popov V.N."/>
        </authorList>
    </citation>
    <scope>NUCLEOTIDE SEQUENCE [LARGE SCALE GENOMIC DNA]</scope>
</reference>
<keyword evidence="17" id="KW-1185">Reference proteome</keyword>
<dbReference type="InterPro" id="IPR036396">
    <property type="entry name" value="Cyt_P450_sf"/>
</dbReference>
<evidence type="ECO:0000313" key="17">
    <source>
        <dbReference type="Proteomes" id="UP000183832"/>
    </source>
</evidence>
<proteinExistence type="inferred from homology"/>
<dbReference type="STRING" id="568069.A0A1J1II75"/>
<dbReference type="InterPro" id="IPR001128">
    <property type="entry name" value="Cyt_P450"/>
</dbReference>
<organism evidence="16 17">
    <name type="scientific">Clunio marinus</name>
    <dbReference type="NCBI Taxonomy" id="568069"/>
    <lineage>
        <taxon>Eukaryota</taxon>
        <taxon>Metazoa</taxon>
        <taxon>Ecdysozoa</taxon>
        <taxon>Arthropoda</taxon>
        <taxon>Hexapoda</taxon>
        <taxon>Insecta</taxon>
        <taxon>Pterygota</taxon>
        <taxon>Neoptera</taxon>
        <taxon>Endopterygota</taxon>
        <taxon>Diptera</taxon>
        <taxon>Nematocera</taxon>
        <taxon>Chironomoidea</taxon>
        <taxon>Chironomidae</taxon>
        <taxon>Clunio</taxon>
    </lineage>
</organism>
<gene>
    <name evidence="16" type="primary">similar to Cytochrome P450 4C1</name>
    <name evidence="16" type="ORF">CLUMA_CG012629</name>
</gene>
<dbReference type="InterPro" id="IPR017972">
    <property type="entry name" value="Cyt_P450_CS"/>
</dbReference>
<comment type="similarity">
    <text evidence="5 15">Belongs to the cytochrome P450 family.</text>
</comment>
<evidence type="ECO:0000256" key="6">
    <source>
        <dbReference type="ARBA" id="ARBA00022617"/>
    </source>
</evidence>
<keyword evidence="7 14" id="KW-0479">Metal-binding</keyword>
<dbReference type="PRINTS" id="PR00385">
    <property type="entry name" value="P450"/>
</dbReference>
<evidence type="ECO:0000256" key="5">
    <source>
        <dbReference type="ARBA" id="ARBA00010617"/>
    </source>
</evidence>
<evidence type="ECO:0000256" key="7">
    <source>
        <dbReference type="ARBA" id="ARBA00022723"/>
    </source>
</evidence>
<sequence>MLQKYQQFQADYHLFQVIKRAVYPGPSPRKVWVGPLLFVLLDDPDQVHQYLNSTNGIDKPNIYSGLDMDKDELDGEDFDINSYFSPLGLDNILRTSTGVDKRIQEDKNNKYLNDCIIGVNIFALKIVKFWLQLKPIMRMSNLYELEQKHILNGMFKMAHDLIQEKEENIRNNNDDKYKSEKPQIFIDQLFKKRNEFSFDEMADEINSIVVAGFETISSMSSTVVLLAALYPRVQEKIVDELKSVFTSVDEEVTDEKLQELTYLEQVINESTRYWTPVPYIARSLPTDIEIGSKIIPARSIVAIPIILLHSSKEIWGKNAYKFIPERFSPEKFNAVQRQAFMPFGRGPRICIGNKYAVKSIKIALSHFFRHYKSKTNLKEKDIKFEYVIFARIVQGYMIKISKREF</sequence>
<protein>
    <submittedName>
        <fullName evidence="16">CLUMA_CG012629, isoform A</fullName>
    </submittedName>
</protein>
<dbReference type="PROSITE" id="PS00086">
    <property type="entry name" value="CYTOCHROME_P450"/>
    <property type="match status" value="1"/>
</dbReference>
<evidence type="ECO:0000256" key="3">
    <source>
        <dbReference type="ARBA" id="ARBA00004174"/>
    </source>
</evidence>
<dbReference type="EMBL" id="CVRI01000050">
    <property type="protein sequence ID" value="CRK99228.1"/>
    <property type="molecule type" value="Genomic_DNA"/>
</dbReference>
<evidence type="ECO:0000313" key="16">
    <source>
        <dbReference type="EMBL" id="CRK99228.1"/>
    </source>
</evidence>
<evidence type="ECO:0000256" key="2">
    <source>
        <dbReference type="ARBA" id="ARBA00003690"/>
    </source>
</evidence>